<protein>
    <recommendedName>
        <fullName evidence="3">asparagine synthase (glutamine-hydrolyzing)</fullName>
        <ecNumber evidence="3">6.3.5.4</ecNumber>
    </recommendedName>
</protein>
<dbReference type="EC" id="6.3.5.4" evidence="3"/>
<keyword evidence="8" id="KW-0028">Amino-acid biosynthesis</keyword>
<dbReference type="GeneID" id="66285053"/>
<keyword evidence="11" id="KW-0436">Ligase</keyword>
<dbReference type="Gene3D" id="3.40.50.620">
    <property type="entry name" value="HUPs"/>
    <property type="match status" value="1"/>
</dbReference>
<dbReference type="InterPro" id="IPR017932">
    <property type="entry name" value="GATase_2_dom"/>
</dbReference>
<dbReference type="Pfam" id="PF00733">
    <property type="entry name" value="Asn_synthase"/>
    <property type="match status" value="1"/>
</dbReference>
<dbReference type="Proteomes" id="UP000314901">
    <property type="component" value="Chromosome"/>
</dbReference>
<evidence type="ECO:0000256" key="9">
    <source>
        <dbReference type="PIRSR" id="PIRSR001589-2"/>
    </source>
</evidence>
<comment type="catalytic activity">
    <reaction evidence="7">
        <text>L-aspartate + L-glutamine + ATP + H2O = L-asparagine + L-glutamate + AMP + diphosphate + H(+)</text>
        <dbReference type="Rhea" id="RHEA:12228"/>
        <dbReference type="ChEBI" id="CHEBI:15377"/>
        <dbReference type="ChEBI" id="CHEBI:15378"/>
        <dbReference type="ChEBI" id="CHEBI:29985"/>
        <dbReference type="ChEBI" id="CHEBI:29991"/>
        <dbReference type="ChEBI" id="CHEBI:30616"/>
        <dbReference type="ChEBI" id="CHEBI:33019"/>
        <dbReference type="ChEBI" id="CHEBI:58048"/>
        <dbReference type="ChEBI" id="CHEBI:58359"/>
        <dbReference type="ChEBI" id="CHEBI:456215"/>
        <dbReference type="EC" id="6.3.5.4"/>
    </reaction>
</comment>
<gene>
    <name evidence="11" type="primary">asnB</name>
    <name evidence="11" type="ORF">FIT94_04055</name>
</gene>
<evidence type="ECO:0000256" key="6">
    <source>
        <dbReference type="ARBA" id="ARBA00022962"/>
    </source>
</evidence>
<dbReference type="InterPro" id="IPR006426">
    <property type="entry name" value="Asn_synth_AEB"/>
</dbReference>
<feature type="binding site" evidence="9">
    <location>
        <position position="279"/>
    </location>
    <ligand>
        <name>ATP</name>
        <dbReference type="ChEBI" id="CHEBI:30616"/>
    </ligand>
</feature>
<name>A0AAX1F0H0_9PROT</name>
<dbReference type="InterPro" id="IPR014729">
    <property type="entry name" value="Rossmann-like_a/b/a_fold"/>
</dbReference>
<dbReference type="NCBIfam" id="TIGR01536">
    <property type="entry name" value="asn_synth_AEB"/>
    <property type="match status" value="1"/>
</dbReference>
<evidence type="ECO:0000259" key="10">
    <source>
        <dbReference type="PROSITE" id="PS51278"/>
    </source>
</evidence>
<dbReference type="AlphaFoldDB" id="A0AAX1F0H0"/>
<keyword evidence="8" id="KW-0061">Asparagine biosynthesis</keyword>
<accession>A0AAX1F0H0</accession>
<dbReference type="Pfam" id="PF13537">
    <property type="entry name" value="GATase_7"/>
    <property type="match status" value="1"/>
</dbReference>
<comment type="pathway">
    <text evidence="1">Amino-acid biosynthesis; L-asparagine biosynthesis; L-asparagine from L-aspartate (L-Gln route): step 1/1.</text>
</comment>
<feature type="binding site" evidence="9">
    <location>
        <begin position="357"/>
        <end position="358"/>
    </location>
    <ligand>
        <name>ATP</name>
        <dbReference type="ChEBI" id="CHEBI:30616"/>
    </ligand>
</feature>
<keyword evidence="5 9" id="KW-0067">ATP-binding</keyword>
<dbReference type="PANTHER" id="PTHR43284">
    <property type="entry name" value="ASPARAGINE SYNTHETASE (GLUTAMINE-HYDROLYZING)"/>
    <property type="match status" value="1"/>
</dbReference>
<dbReference type="PANTHER" id="PTHR43284:SF1">
    <property type="entry name" value="ASPARAGINE SYNTHETASE"/>
    <property type="match status" value="1"/>
</dbReference>
<dbReference type="GO" id="GO:0005524">
    <property type="term" value="F:ATP binding"/>
    <property type="evidence" value="ECO:0007669"/>
    <property type="project" value="UniProtKB-KW"/>
</dbReference>
<evidence type="ECO:0000256" key="4">
    <source>
        <dbReference type="ARBA" id="ARBA00022741"/>
    </source>
</evidence>
<dbReference type="KEGG" id="muv:FIT94_04055"/>
<dbReference type="CDD" id="cd01991">
    <property type="entry name" value="Asn_synthase_B_C"/>
    <property type="match status" value="1"/>
</dbReference>
<dbReference type="PROSITE" id="PS51278">
    <property type="entry name" value="GATASE_TYPE_2"/>
    <property type="match status" value="1"/>
</dbReference>
<dbReference type="InterPro" id="IPR001962">
    <property type="entry name" value="Asn_synthase"/>
</dbReference>
<evidence type="ECO:0000256" key="8">
    <source>
        <dbReference type="PIRSR" id="PIRSR001589-1"/>
    </source>
</evidence>
<comment type="similarity">
    <text evidence="2">Belongs to the asparagine synthetase family.</text>
</comment>
<keyword evidence="4 9" id="KW-0547">Nucleotide-binding</keyword>
<dbReference type="PIRSF" id="PIRSF001589">
    <property type="entry name" value="Asn_synthetase_glu-h"/>
    <property type="match status" value="1"/>
</dbReference>
<reference evidence="11 12" key="1">
    <citation type="journal article" date="2019" name="ISME J.">
        <title>Evolution in action: habitat transition from sediment to the pelagial leads to genome streamlining in Methylophilaceae.</title>
        <authorList>
            <person name="Salcher M."/>
            <person name="Schaefle D."/>
            <person name="Kaspar M."/>
            <person name="Neuenschwander S.M."/>
            <person name="Ghai R."/>
        </authorList>
    </citation>
    <scope>NUCLEOTIDE SEQUENCE [LARGE SCALE GENOMIC DNA]</scope>
    <source>
        <strain evidence="11 12">MMS-RVI-51</strain>
    </source>
</reference>
<sequence>MCGLVGALSHSPSKFLDNAIRSLKHRGPDAQGKFVSKLSDKYISLGHTRLSIIDLDSNSNQPYSQENLSLVFNGEIYNHNSLRSSKDFSTFTFKTKSDTEVILAGYKIFGNLIFPKLNGMFSIVIFDKFNKKLILARDPFGIKPLYYSFNKKNEFFFASEIKALSIISDESFAPESKDIAEFLLNGFLYEPKTGLIGVNKVKPGELIEIDLASMQITKNIYYNPLDCKISSPEPFSFRLDEEVNLQSEADVPVGIFFSGGLDSSALALSSEKKLETFFVEYSPPLVDSKYARNIAKDLNLNLSVVEHSDLMKSKTQILEEFYDVAQGTEEPISNYTYISTRILSKYARNAGFKVMLSGMGGDEIFGGYPRHFASRYWSIAQKHKFIVSMASKFMNFNKKWHKKSSRFRSFVEAENFAMAYTNLVGYFSQEEVERLLDDKSGVERYLNFIDNLLGPVKDKSFLRQAMYLDRSGYLSQNLTYTDKASMAESIEIRVPFLSASIESYVNAIEDSDLMDRRGGKLPLRKYCEKHLPRNYINRPKVGFNPPLDQKINFLGFDFIKDIFLGGNLKNYINIDIVFTWLNEHFSRSHNHTYRLWQMIYLNLWLESYKK</sequence>
<proteinExistence type="inferred from homology"/>
<evidence type="ECO:0000313" key="11">
    <source>
        <dbReference type="EMBL" id="QDC41234.1"/>
    </source>
</evidence>
<dbReference type="SUPFAM" id="SSF56235">
    <property type="entry name" value="N-terminal nucleophile aminohydrolases (Ntn hydrolases)"/>
    <property type="match status" value="1"/>
</dbReference>
<dbReference type="Gene3D" id="3.60.20.10">
    <property type="entry name" value="Glutamine Phosphoribosylpyrophosphate, subunit 1, domain 1"/>
    <property type="match status" value="1"/>
</dbReference>
<feature type="domain" description="Glutamine amidotransferase type-2" evidence="10">
    <location>
        <begin position="2"/>
        <end position="212"/>
    </location>
</feature>
<dbReference type="RefSeq" id="WP_139867877.1">
    <property type="nucleotide sequence ID" value="NZ_CP040949.1"/>
</dbReference>
<dbReference type="GO" id="GO:0005829">
    <property type="term" value="C:cytosol"/>
    <property type="evidence" value="ECO:0007669"/>
    <property type="project" value="TreeGrafter"/>
</dbReference>
<dbReference type="EMBL" id="CP040953">
    <property type="protein sequence ID" value="QDC41234.1"/>
    <property type="molecule type" value="Genomic_DNA"/>
</dbReference>
<dbReference type="CDD" id="cd00712">
    <property type="entry name" value="AsnB"/>
    <property type="match status" value="1"/>
</dbReference>
<dbReference type="InterPro" id="IPR033738">
    <property type="entry name" value="AsnB_N"/>
</dbReference>
<evidence type="ECO:0000313" key="12">
    <source>
        <dbReference type="Proteomes" id="UP000314901"/>
    </source>
</evidence>
<feature type="binding site" evidence="9">
    <location>
        <position position="98"/>
    </location>
    <ligand>
        <name>L-glutamine</name>
        <dbReference type="ChEBI" id="CHEBI:58359"/>
    </ligand>
</feature>
<evidence type="ECO:0000256" key="5">
    <source>
        <dbReference type="ARBA" id="ARBA00022840"/>
    </source>
</evidence>
<organism evidence="11 12">
    <name type="scientific">Candidatus Methylopumilus universalis</name>
    <dbReference type="NCBI Taxonomy" id="2588536"/>
    <lineage>
        <taxon>Bacteria</taxon>
        <taxon>Pseudomonadati</taxon>
        <taxon>Pseudomonadota</taxon>
        <taxon>Betaproteobacteria</taxon>
        <taxon>Nitrosomonadales</taxon>
        <taxon>Methylophilaceae</taxon>
        <taxon>Candidatus Methylopumilus</taxon>
    </lineage>
</organism>
<dbReference type="InterPro" id="IPR029055">
    <property type="entry name" value="Ntn_hydrolases_N"/>
</dbReference>
<dbReference type="InterPro" id="IPR051786">
    <property type="entry name" value="ASN_synthetase/amidase"/>
</dbReference>
<evidence type="ECO:0000256" key="1">
    <source>
        <dbReference type="ARBA" id="ARBA00005187"/>
    </source>
</evidence>
<evidence type="ECO:0000256" key="3">
    <source>
        <dbReference type="ARBA" id="ARBA00012737"/>
    </source>
</evidence>
<dbReference type="GO" id="GO:0004066">
    <property type="term" value="F:asparagine synthase (glutamine-hydrolyzing) activity"/>
    <property type="evidence" value="ECO:0007669"/>
    <property type="project" value="UniProtKB-EC"/>
</dbReference>
<keyword evidence="6 8" id="KW-0315">Glutamine amidotransferase</keyword>
<feature type="active site" description="For GATase activity" evidence="8">
    <location>
        <position position="2"/>
    </location>
</feature>
<evidence type="ECO:0000256" key="2">
    <source>
        <dbReference type="ARBA" id="ARBA00005752"/>
    </source>
</evidence>
<evidence type="ECO:0000256" key="7">
    <source>
        <dbReference type="ARBA" id="ARBA00048741"/>
    </source>
</evidence>
<dbReference type="GO" id="GO:0006529">
    <property type="term" value="P:asparagine biosynthetic process"/>
    <property type="evidence" value="ECO:0007669"/>
    <property type="project" value="UniProtKB-KW"/>
</dbReference>
<dbReference type="SUPFAM" id="SSF52402">
    <property type="entry name" value="Adenine nucleotide alpha hydrolases-like"/>
    <property type="match status" value="1"/>
</dbReference>